<gene>
    <name evidence="3" type="ORF">CALMAC_LOCUS14684</name>
</gene>
<organism evidence="3 4">
    <name type="scientific">Callosobruchus maculatus</name>
    <name type="common">Southern cowpea weevil</name>
    <name type="synonym">Pulse bruchid</name>
    <dbReference type="NCBI Taxonomy" id="64391"/>
    <lineage>
        <taxon>Eukaryota</taxon>
        <taxon>Metazoa</taxon>
        <taxon>Ecdysozoa</taxon>
        <taxon>Arthropoda</taxon>
        <taxon>Hexapoda</taxon>
        <taxon>Insecta</taxon>
        <taxon>Pterygota</taxon>
        <taxon>Neoptera</taxon>
        <taxon>Endopterygota</taxon>
        <taxon>Coleoptera</taxon>
        <taxon>Polyphaga</taxon>
        <taxon>Cucujiformia</taxon>
        <taxon>Chrysomeloidea</taxon>
        <taxon>Chrysomelidae</taxon>
        <taxon>Bruchinae</taxon>
        <taxon>Bruchini</taxon>
        <taxon>Callosobruchus</taxon>
    </lineage>
</organism>
<sequence>MAWNKEKSLKLIMLVQKEPCIWNPLLRHNSSSINEAWARILVNSHFMSYSAKTLKMKWFGLLKKYRLCLETGSTAWFAFEIMDRFLGAIYPRGRAIYTEERRRILHIYKQMAPQTKKTLKIIQANVMRSRLSHHRVYTIALENEVDIIIAGEPNKKFINHDRTCIKDKRRDVAVWLLNRNLHLENVISKEGYVCLVFESFRLYCCYISSNISMKQFQKVESVMNNCICKPGESIILGDLNAKSSRWGSPMDDRRGKYLADWMAAFNLVVHNNGNEPTFVKGDCRSFIDVTMSTAKIAEKIQNWRVLKDESLSDHRFIYFEVVGDTIGEKSVEKQRVKDEWKPSTLMRKASLGKTTLKCVRILKGGHMHLQIDTRKTLRRPYWWNEDVVAQRNKCINKRRLLTRRNRRNRDGTVNELFTRILSCFQLMGRIDETQRRSFKQMLDHILSGIGPSSVLEPQANEKDNRGGTLKPAICDSSLTRLKNEISSPQGRRDDTPSPTYRPTSTHSDNQRSYMQLLDILNGAGPSSVSEPQAKEKDSTSRAPVPTIRDSSSTRPNNERPLPQGLDLTSEAGSSSVLEPQVLLQASEEEDERLRVELLNKIGNLVKEYTTTIKRRRTGGDRR</sequence>
<evidence type="ECO:0000313" key="3">
    <source>
        <dbReference type="EMBL" id="VEN55527.1"/>
    </source>
</evidence>
<keyword evidence="4" id="KW-1185">Reference proteome</keyword>
<dbReference type="InterPro" id="IPR036691">
    <property type="entry name" value="Endo/exonu/phosph_ase_sf"/>
</dbReference>
<dbReference type="Proteomes" id="UP000410492">
    <property type="component" value="Unassembled WGS sequence"/>
</dbReference>
<dbReference type="InterPro" id="IPR005135">
    <property type="entry name" value="Endo/exonuclease/phosphatase"/>
</dbReference>
<dbReference type="InterPro" id="IPR006578">
    <property type="entry name" value="MADF-dom"/>
</dbReference>
<feature type="domain" description="MADF" evidence="2">
    <location>
        <begin position="10"/>
        <end position="90"/>
    </location>
</feature>
<dbReference type="EMBL" id="CAACVG010010312">
    <property type="protein sequence ID" value="VEN55527.1"/>
    <property type="molecule type" value="Genomic_DNA"/>
</dbReference>
<proteinExistence type="predicted"/>
<evidence type="ECO:0000259" key="2">
    <source>
        <dbReference type="PROSITE" id="PS51029"/>
    </source>
</evidence>
<feature type="compositionally biased region" description="Polar residues" evidence="1">
    <location>
        <begin position="476"/>
        <end position="489"/>
    </location>
</feature>
<dbReference type="AlphaFoldDB" id="A0A653D880"/>
<dbReference type="PROSITE" id="PS51029">
    <property type="entry name" value="MADF"/>
    <property type="match status" value="1"/>
</dbReference>
<evidence type="ECO:0000256" key="1">
    <source>
        <dbReference type="SAM" id="MobiDB-lite"/>
    </source>
</evidence>
<dbReference type="OrthoDB" id="6776070at2759"/>
<dbReference type="PANTHER" id="PTHR33273">
    <property type="entry name" value="DOMAIN-CONTAINING PROTEIN, PUTATIVE-RELATED"/>
    <property type="match status" value="1"/>
</dbReference>
<name>A0A653D880_CALMS</name>
<protein>
    <recommendedName>
        <fullName evidence="2">MADF domain-containing protein</fullName>
    </recommendedName>
</protein>
<dbReference type="CDD" id="cd09077">
    <property type="entry name" value="R1-I-EN"/>
    <property type="match status" value="1"/>
</dbReference>
<accession>A0A653D880</accession>
<dbReference type="GO" id="GO:0003824">
    <property type="term" value="F:catalytic activity"/>
    <property type="evidence" value="ECO:0007669"/>
    <property type="project" value="InterPro"/>
</dbReference>
<dbReference type="Pfam" id="PF14529">
    <property type="entry name" value="Exo_endo_phos_2"/>
    <property type="match status" value="1"/>
</dbReference>
<dbReference type="Gene3D" id="3.60.10.10">
    <property type="entry name" value="Endonuclease/exonuclease/phosphatase"/>
    <property type="match status" value="1"/>
</dbReference>
<feature type="compositionally biased region" description="Polar residues" evidence="1">
    <location>
        <begin position="496"/>
        <end position="513"/>
    </location>
</feature>
<feature type="region of interest" description="Disordered" evidence="1">
    <location>
        <begin position="449"/>
        <end position="573"/>
    </location>
</feature>
<dbReference type="SUPFAM" id="SSF56219">
    <property type="entry name" value="DNase I-like"/>
    <property type="match status" value="1"/>
</dbReference>
<dbReference type="PANTHER" id="PTHR33273:SF4">
    <property type="entry name" value="ENDONUCLEASE_EXONUCLEASE_PHOSPHATASE DOMAIN-CONTAINING PROTEIN"/>
    <property type="match status" value="1"/>
</dbReference>
<reference evidence="3 4" key="1">
    <citation type="submission" date="2019-01" db="EMBL/GenBank/DDBJ databases">
        <authorList>
            <person name="Sayadi A."/>
        </authorList>
    </citation>
    <scope>NUCLEOTIDE SEQUENCE [LARGE SCALE GENOMIC DNA]</scope>
</reference>
<evidence type="ECO:0000313" key="4">
    <source>
        <dbReference type="Proteomes" id="UP000410492"/>
    </source>
</evidence>